<dbReference type="GeneID" id="19953673"/>
<gene>
    <name evidence="4" type="ORF">SDRG_12946</name>
</gene>
<accession>T0RAQ5</accession>
<evidence type="ECO:0000313" key="4">
    <source>
        <dbReference type="EMBL" id="EQC29278.1"/>
    </source>
</evidence>
<feature type="repeat" description="ANK" evidence="3">
    <location>
        <begin position="142"/>
        <end position="174"/>
    </location>
</feature>
<evidence type="ECO:0000256" key="3">
    <source>
        <dbReference type="PROSITE-ProRule" id="PRU00023"/>
    </source>
</evidence>
<dbReference type="PANTHER" id="PTHR24198">
    <property type="entry name" value="ANKYRIN REPEAT AND PROTEIN KINASE DOMAIN-CONTAINING PROTEIN"/>
    <property type="match status" value="1"/>
</dbReference>
<feature type="repeat" description="ANK" evidence="3">
    <location>
        <begin position="39"/>
        <end position="61"/>
    </location>
</feature>
<keyword evidence="2 3" id="KW-0040">ANK repeat</keyword>
<protein>
    <submittedName>
        <fullName evidence="4">Uncharacterized protein</fullName>
    </submittedName>
</protein>
<dbReference type="STRING" id="1156394.T0RAQ5"/>
<dbReference type="SMART" id="SM00248">
    <property type="entry name" value="ANK"/>
    <property type="match status" value="6"/>
</dbReference>
<sequence>MLRYTTGDVLLRKAHRGQLQEVKYLVQEVYVDVNYRDETGCTALHMAAAAGQLDVVKWLLSYQGIRPNLLDHNAQSAIHYAAFYGHLPIVQVLLDHCVPLHIKDKTGRLPHVGAAINGHVDVVRFLLHDCPLPIERNTIDEYGATCLHWAAAHGRRDVVEFLLHAGVDAHVTSYDNRTAYQLAKDKGQPKCQNVIKRWFEVAQRLLQAAETGNDDEVKRVIHDVAGAYPLRFLKDKNGRHAMHWAASAGRLPTLRILAENFDSWTDLDKFGRNALHWAALGGHAECAFWLTQHHVGERKTLMVPSLTNKTPARCALDAGHTALAAQLQEWEDTALRAGDVAPPSTATTTTAM</sequence>
<organism evidence="4 5">
    <name type="scientific">Saprolegnia diclina (strain VS20)</name>
    <dbReference type="NCBI Taxonomy" id="1156394"/>
    <lineage>
        <taxon>Eukaryota</taxon>
        <taxon>Sar</taxon>
        <taxon>Stramenopiles</taxon>
        <taxon>Oomycota</taxon>
        <taxon>Saprolegniomycetes</taxon>
        <taxon>Saprolegniales</taxon>
        <taxon>Saprolegniaceae</taxon>
        <taxon>Saprolegnia</taxon>
    </lineage>
</organism>
<dbReference type="VEuPathDB" id="FungiDB:SDRG_12946"/>
<dbReference type="OrthoDB" id="426293at2759"/>
<evidence type="ECO:0000256" key="1">
    <source>
        <dbReference type="ARBA" id="ARBA00022737"/>
    </source>
</evidence>
<dbReference type="Pfam" id="PF13637">
    <property type="entry name" value="Ank_4"/>
    <property type="match status" value="1"/>
</dbReference>
<dbReference type="InParanoid" id="T0RAQ5"/>
<dbReference type="PROSITE" id="PS50088">
    <property type="entry name" value="ANK_REPEAT"/>
    <property type="match status" value="3"/>
</dbReference>
<dbReference type="Proteomes" id="UP000030762">
    <property type="component" value="Unassembled WGS sequence"/>
</dbReference>
<dbReference type="PANTHER" id="PTHR24198:SF194">
    <property type="entry name" value="INVERSIN-A"/>
    <property type="match status" value="1"/>
</dbReference>
<keyword evidence="5" id="KW-1185">Reference proteome</keyword>
<reference evidence="4 5" key="1">
    <citation type="submission" date="2012-04" db="EMBL/GenBank/DDBJ databases">
        <title>The Genome Sequence of Saprolegnia declina VS20.</title>
        <authorList>
            <consortium name="The Broad Institute Genome Sequencing Platform"/>
            <person name="Russ C."/>
            <person name="Nusbaum C."/>
            <person name="Tyler B."/>
            <person name="van West P."/>
            <person name="Dieguez-Uribeondo J."/>
            <person name="de Bruijn I."/>
            <person name="Tripathy S."/>
            <person name="Jiang R."/>
            <person name="Young S.K."/>
            <person name="Zeng Q."/>
            <person name="Gargeya S."/>
            <person name="Fitzgerald M."/>
            <person name="Haas B."/>
            <person name="Abouelleil A."/>
            <person name="Alvarado L."/>
            <person name="Arachchi H.M."/>
            <person name="Berlin A."/>
            <person name="Chapman S.B."/>
            <person name="Goldberg J."/>
            <person name="Griggs A."/>
            <person name="Gujja S."/>
            <person name="Hansen M."/>
            <person name="Howarth C."/>
            <person name="Imamovic A."/>
            <person name="Larimer J."/>
            <person name="McCowen C."/>
            <person name="Montmayeur A."/>
            <person name="Murphy C."/>
            <person name="Neiman D."/>
            <person name="Pearson M."/>
            <person name="Priest M."/>
            <person name="Roberts A."/>
            <person name="Saif S."/>
            <person name="Shea T."/>
            <person name="Sisk P."/>
            <person name="Sykes S."/>
            <person name="Wortman J."/>
            <person name="Nusbaum C."/>
            <person name="Birren B."/>
        </authorList>
    </citation>
    <scope>NUCLEOTIDE SEQUENCE [LARGE SCALE GENOMIC DNA]</scope>
    <source>
        <strain evidence="4 5">VS20</strain>
    </source>
</reference>
<dbReference type="InterPro" id="IPR036770">
    <property type="entry name" value="Ankyrin_rpt-contain_sf"/>
</dbReference>
<evidence type="ECO:0000313" key="5">
    <source>
        <dbReference type="Proteomes" id="UP000030762"/>
    </source>
</evidence>
<dbReference type="eggNOG" id="KOG4177">
    <property type="taxonomic scope" value="Eukaryota"/>
</dbReference>
<feature type="repeat" description="ANK" evidence="3">
    <location>
        <begin position="73"/>
        <end position="105"/>
    </location>
</feature>
<dbReference type="EMBL" id="JH767185">
    <property type="protein sequence ID" value="EQC29278.1"/>
    <property type="molecule type" value="Genomic_DNA"/>
</dbReference>
<dbReference type="InterPro" id="IPR002110">
    <property type="entry name" value="Ankyrin_rpt"/>
</dbReference>
<dbReference type="SUPFAM" id="SSF48403">
    <property type="entry name" value="Ankyrin repeat"/>
    <property type="match status" value="1"/>
</dbReference>
<dbReference type="Pfam" id="PF12796">
    <property type="entry name" value="Ank_2"/>
    <property type="match status" value="2"/>
</dbReference>
<keyword evidence="1" id="KW-0677">Repeat</keyword>
<dbReference type="OMA" id="ICASWYG"/>
<proteinExistence type="predicted"/>
<dbReference type="PROSITE" id="PS50297">
    <property type="entry name" value="ANK_REP_REGION"/>
    <property type="match status" value="3"/>
</dbReference>
<evidence type="ECO:0000256" key="2">
    <source>
        <dbReference type="ARBA" id="ARBA00023043"/>
    </source>
</evidence>
<dbReference type="PRINTS" id="PR01415">
    <property type="entry name" value="ANKYRIN"/>
</dbReference>
<dbReference type="Gene3D" id="1.25.40.20">
    <property type="entry name" value="Ankyrin repeat-containing domain"/>
    <property type="match status" value="2"/>
</dbReference>
<dbReference type="AlphaFoldDB" id="T0RAQ5"/>
<name>T0RAQ5_SAPDV</name>
<dbReference type="RefSeq" id="XP_008617252.1">
    <property type="nucleotide sequence ID" value="XM_008619030.1"/>
</dbReference>